<feature type="compositionally biased region" description="Low complexity" evidence="7">
    <location>
        <begin position="92"/>
        <end position="103"/>
    </location>
</feature>
<feature type="region of interest" description="Disordered" evidence="7">
    <location>
        <begin position="77"/>
        <end position="107"/>
    </location>
</feature>
<feature type="compositionally biased region" description="Polar residues" evidence="7">
    <location>
        <begin position="585"/>
        <end position="597"/>
    </location>
</feature>
<sequence length="721" mass="81293">MESDGGREAIRSATAEEEAVKRNTDCVYFLASPLTCKKGSECEYRHSEGARVNPRDCWYWLNGNCLNPKCSFRHPPLDPPFATPNPGPVPPSQTAASSQTQASRAPNNTDKQSVACYYFQWGQCLKGEWCPFMHGPISSVSQQVSKASMSPAGPPQLNNKASQQNITVQQNVSELNLDKSKVIVKNPVELSSVTEKLVTKAENLLHHETSENKRLPPYSLNYKPPAPVRNISSINSSNSQSQPWGYQVQHTDEQPENIRDTDEFLREHSPGFDVLVEHHNKDPDYYHTEDNFRRVSAHGEQNVEPEDDYDYHHSDYEPMARIERDSYVGIGKFDKYDLPHGRYGLDSKTIDRTLDKPSSLKRRSLDRGKRSDMDGSDLRHRLKQRRVNGSQSTSNHDGERARRGEQYVEERHYGQHRRDERQIPPEKPLSTRLQGRIALPGRAIDVASNLLHEKERDRRPRGRLSPIRRINYQGTRDPERIRQQPGDDISEDDRMLRKKSTRRGGMDSLDFAGPKSLAELKGTRINENSNVQQIKGASSDTKLKNVKSGKVEGLQDPQISLSFEGPKPLSVILKRKRELADADNELSSGQYDNSSGGESVINEYMPAAVSSLESVPPPEAGNEGNNAIGSHEQDAEDGELPYDGKFPIKADAIEADDCTNSESAEEEELENYDQRDGDFDYESGEYKVEDAENTFHVEEDNMDDDDEDDDDFATKVSVMLS</sequence>
<feature type="compositionally biased region" description="Acidic residues" evidence="7">
    <location>
        <begin position="653"/>
        <end position="671"/>
    </location>
</feature>
<protein>
    <submittedName>
        <fullName evidence="9">Zinc finger CCCH domain-containing protein 32</fullName>
    </submittedName>
</protein>
<feature type="domain" description="C3H1-type" evidence="8">
    <location>
        <begin position="21"/>
        <end position="49"/>
    </location>
</feature>
<evidence type="ECO:0000256" key="4">
    <source>
        <dbReference type="ARBA" id="ARBA00022833"/>
    </source>
</evidence>
<feature type="zinc finger region" description="C3H1-type" evidence="6">
    <location>
        <begin position="51"/>
        <end position="77"/>
    </location>
</feature>
<dbReference type="InterPro" id="IPR036855">
    <property type="entry name" value="Znf_CCCH_sf"/>
</dbReference>
<feature type="compositionally biased region" description="Acidic residues" evidence="7">
    <location>
        <begin position="700"/>
        <end position="711"/>
    </location>
</feature>
<evidence type="ECO:0000256" key="7">
    <source>
        <dbReference type="SAM" id="MobiDB-lite"/>
    </source>
</evidence>
<feature type="compositionally biased region" description="Basic and acidic residues" evidence="7">
    <location>
        <begin position="363"/>
        <end position="379"/>
    </location>
</feature>
<keyword evidence="4 6" id="KW-0862">Zinc</keyword>
<feature type="region of interest" description="Disordered" evidence="7">
    <location>
        <begin position="698"/>
        <end position="721"/>
    </location>
</feature>
<feature type="region of interest" description="Disordered" evidence="7">
    <location>
        <begin position="341"/>
        <end position="431"/>
    </location>
</feature>
<evidence type="ECO:0000256" key="2">
    <source>
        <dbReference type="ARBA" id="ARBA00022737"/>
    </source>
</evidence>
<feature type="compositionally biased region" description="Basic and acidic residues" evidence="7">
    <location>
        <begin position="396"/>
        <end position="424"/>
    </location>
</feature>
<dbReference type="GO" id="GO:0008270">
    <property type="term" value="F:zinc ion binding"/>
    <property type="evidence" value="ECO:0007669"/>
    <property type="project" value="UniProtKB-KW"/>
</dbReference>
<evidence type="ECO:0000256" key="1">
    <source>
        <dbReference type="ARBA" id="ARBA00022723"/>
    </source>
</evidence>
<feature type="zinc finger region" description="C3H1-type" evidence="6">
    <location>
        <begin position="21"/>
        <end position="49"/>
    </location>
</feature>
<dbReference type="Gene3D" id="4.10.1000.10">
    <property type="entry name" value="Zinc finger, CCCH-type"/>
    <property type="match status" value="1"/>
</dbReference>
<dbReference type="FunFam" id="4.10.1000.10:FF:000021">
    <property type="entry name" value="Zinc finger CCCH domain-containing protein 17"/>
    <property type="match status" value="1"/>
</dbReference>
<feature type="compositionally biased region" description="Basic and acidic residues" evidence="7">
    <location>
        <begin position="672"/>
        <end position="681"/>
    </location>
</feature>
<dbReference type="PROSITE" id="PS50103">
    <property type="entry name" value="ZF_C3H1"/>
    <property type="match status" value="3"/>
</dbReference>
<feature type="compositionally biased region" description="Basic and acidic residues" evidence="7">
    <location>
        <begin position="341"/>
        <end position="355"/>
    </location>
</feature>
<dbReference type="SMART" id="SM00356">
    <property type="entry name" value="ZnF_C3H1"/>
    <property type="match status" value="3"/>
</dbReference>
<gene>
    <name evidence="9" type="ORF">Cni_G27719</name>
</gene>
<feature type="domain" description="C3H1-type" evidence="8">
    <location>
        <begin position="51"/>
        <end position="77"/>
    </location>
</feature>
<organism evidence="9 10">
    <name type="scientific">Canna indica</name>
    <name type="common">Indian-shot</name>
    <dbReference type="NCBI Taxonomy" id="4628"/>
    <lineage>
        <taxon>Eukaryota</taxon>
        <taxon>Viridiplantae</taxon>
        <taxon>Streptophyta</taxon>
        <taxon>Embryophyta</taxon>
        <taxon>Tracheophyta</taxon>
        <taxon>Spermatophyta</taxon>
        <taxon>Magnoliopsida</taxon>
        <taxon>Liliopsida</taxon>
        <taxon>Zingiberales</taxon>
        <taxon>Cannaceae</taxon>
        <taxon>Canna</taxon>
    </lineage>
</organism>
<feature type="zinc finger region" description="C3H1-type" evidence="6">
    <location>
        <begin position="110"/>
        <end position="137"/>
    </location>
</feature>
<evidence type="ECO:0000313" key="9">
    <source>
        <dbReference type="EMBL" id="WOL18922.1"/>
    </source>
</evidence>
<keyword evidence="5" id="KW-0238">DNA-binding</keyword>
<keyword evidence="1 6" id="KW-0479">Metal-binding</keyword>
<dbReference type="InterPro" id="IPR000571">
    <property type="entry name" value="Znf_CCCH"/>
</dbReference>
<feature type="domain" description="C3H1-type" evidence="8">
    <location>
        <begin position="110"/>
        <end position="137"/>
    </location>
</feature>
<dbReference type="PANTHER" id="PTHR15725">
    <property type="entry name" value="ZN-FINGER, C-X8-C-X5-C-X3-H TYPE-CONTAINING"/>
    <property type="match status" value="1"/>
</dbReference>
<dbReference type="Proteomes" id="UP001327560">
    <property type="component" value="Chromosome 9"/>
</dbReference>
<dbReference type="Pfam" id="PF14608">
    <property type="entry name" value="zf-CCCH_2"/>
    <property type="match status" value="1"/>
</dbReference>
<dbReference type="PANTHER" id="PTHR15725:SF14">
    <property type="entry name" value="ZINC FINGER CCCH DOMAIN-CONTAINING PROTEIN 11A"/>
    <property type="match status" value="1"/>
</dbReference>
<evidence type="ECO:0000256" key="5">
    <source>
        <dbReference type="ARBA" id="ARBA00023125"/>
    </source>
</evidence>
<feature type="compositionally biased region" description="Pro residues" evidence="7">
    <location>
        <begin position="77"/>
        <end position="91"/>
    </location>
</feature>
<dbReference type="GO" id="GO:0003677">
    <property type="term" value="F:DNA binding"/>
    <property type="evidence" value="ECO:0007669"/>
    <property type="project" value="UniProtKB-KW"/>
</dbReference>
<keyword evidence="2" id="KW-0677">Repeat</keyword>
<keyword evidence="3 6" id="KW-0863">Zinc-finger</keyword>
<proteinExistence type="predicted"/>
<dbReference type="Pfam" id="PF15663">
    <property type="entry name" value="zf-CCCH_3"/>
    <property type="match status" value="1"/>
</dbReference>
<dbReference type="AlphaFoldDB" id="A0AAQ3L4A3"/>
<feature type="region of interest" description="Disordered" evidence="7">
    <location>
        <begin position="474"/>
        <end position="513"/>
    </location>
</feature>
<dbReference type="GO" id="GO:0003729">
    <property type="term" value="F:mRNA binding"/>
    <property type="evidence" value="ECO:0007669"/>
    <property type="project" value="TreeGrafter"/>
</dbReference>
<evidence type="ECO:0000259" key="8">
    <source>
        <dbReference type="PROSITE" id="PS50103"/>
    </source>
</evidence>
<dbReference type="EMBL" id="CP136898">
    <property type="protein sequence ID" value="WOL18922.1"/>
    <property type="molecule type" value="Genomic_DNA"/>
</dbReference>
<dbReference type="SUPFAM" id="SSF90229">
    <property type="entry name" value="CCCH zinc finger"/>
    <property type="match status" value="1"/>
</dbReference>
<dbReference type="InterPro" id="IPR041686">
    <property type="entry name" value="Znf-CCCH_3"/>
</dbReference>
<name>A0AAQ3L4A3_9LILI</name>
<accession>A0AAQ3L4A3</accession>
<keyword evidence="10" id="KW-1185">Reference proteome</keyword>
<evidence type="ECO:0000256" key="3">
    <source>
        <dbReference type="ARBA" id="ARBA00022771"/>
    </source>
</evidence>
<evidence type="ECO:0000256" key="6">
    <source>
        <dbReference type="PROSITE-ProRule" id="PRU00723"/>
    </source>
</evidence>
<reference evidence="9 10" key="1">
    <citation type="submission" date="2023-10" db="EMBL/GenBank/DDBJ databases">
        <title>Chromosome-scale genome assembly provides insights into flower coloration mechanisms of Canna indica.</title>
        <authorList>
            <person name="Li C."/>
        </authorList>
    </citation>
    <scope>NUCLEOTIDE SEQUENCE [LARGE SCALE GENOMIC DNA]</scope>
    <source>
        <tissue evidence="9">Flower</tissue>
    </source>
</reference>
<evidence type="ECO:0000313" key="10">
    <source>
        <dbReference type="Proteomes" id="UP001327560"/>
    </source>
</evidence>
<feature type="region of interest" description="Disordered" evidence="7">
    <location>
        <begin position="581"/>
        <end position="681"/>
    </location>
</feature>